<organism evidence="3 4">
    <name type="scientific">Myxacorys almedinensis A</name>
    <dbReference type="NCBI Taxonomy" id="2690445"/>
    <lineage>
        <taxon>Bacteria</taxon>
        <taxon>Bacillati</taxon>
        <taxon>Cyanobacteriota</taxon>
        <taxon>Cyanophyceae</taxon>
        <taxon>Leptolyngbyales</taxon>
        <taxon>Leptolyngbyaceae</taxon>
        <taxon>Myxacorys</taxon>
        <taxon>Myxacorys almedinensis</taxon>
    </lineage>
</organism>
<gene>
    <name evidence="3" type="ORF">GS601_00090</name>
</gene>
<dbReference type="InterPro" id="IPR029044">
    <property type="entry name" value="Nucleotide-diphossugar_trans"/>
</dbReference>
<reference evidence="3" key="1">
    <citation type="submission" date="2019-12" db="EMBL/GenBank/DDBJ databases">
        <title>High-Quality draft genome sequences of three cyanobacteria isolated from the limestone walls of the Old Cathedral of Coimbra.</title>
        <authorList>
            <person name="Tiago I."/>
            <person name="Soares F."/>
            <person name="Portugal A."/>
        </authorList>
    </citation>
    <scope>NUCLEOTIDE SEQUENCE</scope>
    <source>
        <strain evidence="3">A</strain>
    </source>
</reference>
<dbReference type="AlphaFoldDB" id="A0A8J7YW03"/>
<comment type="caution">
    <text evidence="3">The sequence shown here is derived from an EMBL/GenBank/DDBJ whole genome shotgun (WGS) entry which is preliminary data.</text>
</comment>
<evidence type="ECO:0000256" key="1">
    <source>
        <dbReference type="SAM" id="MobiDB-lite"/>
    </source>
</evidence>
<dbReference type="Gene3D" id="3.90.550.10">
    <property type="entry name" value="Spore Coat Polysaccharide Biosynthesis Protein SpsA, Chain A"/>
    <property type="match status" value="1"/>
</dbReference>
<name>A0A8J7YW03_9CYAN</name>
<protein>
    <submittedName>
        <fullName evidence="3">Glycosyltransferase</fullName>
    </submittedName>
</protein>
<proteinExistence type="predicted"/>
<accession>A0A8J7YW03</accession>
<sequence length="277" mass="31272">MASIPKPTVNRPPSHPDFRSLRPPSHLPVSARFRPTGQVSVILPVYNNQACIQKTFETLLPYIAEHPNYRFIFVNDGSSDRTKDILAAGLYATKARQIELLSYSPRVGKGYAIRRGIEYTDGDIICYLDGDLTYSLAHLDILVEKLRSYDVVIGCRNLARGNGKDLKLGQKIARRVFNLLAHKILNLNYRDMQAGLQGFRKEAAQHLFSTQELTGSSVEIELIYLAKKWGYIIGEIPAKVSTQRSPNRAPANLLQDLSRMLIDLLKIRLNDCMGLYR</sequence>
<feature type="domain" description="Glycosyltransferase 2-like" evidence="2">
    <location>
        <begin position="40"/>
        <end position="208"/>
    </location>
</feature>
<evidence type="ECO:0000259" key="2">
    <source>
        <dbReference type="Pfam" id="PF00535"/>
    </source>
</evidence>
<dbReference type="GO" id="GO:0006487">
    <property type="term" value="P:protein N-linked glycosylation"/>
    <property type="evidence" value="ECO:0007669"/>
    <property type="project" value="TreeGrafter"/>
</dbReference>
<dbReference type="EMBL" id="WVIE01000001">
    <property type="protein sequence ID" value="NDJ15702.1"/>
    <property type="molecule type" value="Genomic_DNA"/>
</dbReference>
<dbReference type="CDD" id="cd04179">
    <property type="entry name" value="DPM_DPG-synthase_like"/>
    <property type="match status" value="1"/>
</dbReference>
<dbReference type="PANTHER" id="PTHR10859">
    <property type="entry name" value="GLYCOSYL TRANSFERASE"/>
    <property type="match status" value="1"/>
</dbReference>
<dbReference type="InterPro" id="IPR001173">
    <property type="entry name" value="Glyco_trans_2-like"/>
</dbReference>
<dbReference type="Pfam" id="PF00535">
    <property type="entry name" value="Glycos_transf_2"/>
    <property type="match status" value="1"/>
</dbReference>
<evidence type="ECO:0000313" key="3">
    <source>
        <dbReference type="EMBL" id="NDJ15702.1"/>
    </source>
</evidence>
<keyword evidence="4" id="KW-1185">Reference proteome</keyword>
<dbReference type="Proteomes" id="UP000646053">
    <property type="component" value="Unassembled WGS sequence"/>
</dbReference>
<dbReference type="PANTHER" id="PTHR10859:SF91">
    <property type="entry name" value="DOLICHYL-PHOSPHATE BETA-GLUCOSYLTRANSFERASE"/>
    <property type="match status" value="1"/>
</dbReference>
<dbReference type="RefSeq" id="WP_162421117.1">
    <property type="nucleotide sequence ID" value="NZ_WVIE01000001.1"/>
</dbReference>
<feature type="region of interest" description="Disordered" evidence="1">
    <location>
        <begin position="1"/>
        <end position="25"/>
    </location>
</feature>
<evidence type="ECO:0000313" key="4">
    <source>
        <dbReference type="Proteomes" id="UP000646053"/>
    </source>
</evidence>
<dbReference type="SUPFAM" id="SSF53448">
    <property type="entry name" value="Nucleotide-diphospho-sugar transferases"/>
    <property type="match status" value="1"/>
</dbReference>